<dbReference type="Gene3D" id="1.20.120.1450">
    <property type="match status" value="1"/>
</dbReference>
<evidence type="ECO:0000313" key="1">
    <source>
        <dbReference type="EMBL" id="PDO11701.1"/>
    </source>
</evidence>
<dbReference type="AlphaFoldDB" id="A0A2A6E3T4"/>
<sequence>MTVDRIYERVRKYADHELIRRYAELPGFPETRAKLIFAFLRHSSVPLPLGELVTLVTSLMQMALDIHDRVKDADGEGTDPSAVRIRQLNVLAGDYLSGRFYHLLSQAGEIELTRRLAEAICEVNRIKAAFYVRMKQFLLTPEEYLQLASSIRSRLFVEVSRWKEGVFKRIGPELLEMLCKCEVLIGEWVDGARSDRGRDRWAFWHLFQIGSAEDRRHLCEEKLDAERWEAMTRKYGVRQQLGRLLAYHVRQLAESLSRLDKPLAQELVPALAPVLKFNGL</sequence>
<dbReference type="GO" id="GO:0009234">
    <property type="term" value="P:menaquinone biosynthetic process"/>
    <property type="evidence" value="ECO:0007669"/>
    <property type="project" value="InterPro"/>
</dbReference>
<reference evidence="1 2" key="1">
    <citation type="submission" date="2016-12" db="EMBL/GenBank/DDBJ databases">
        <title>Candidatus Reconcilibacillus cellulovorans genome.</title>
        <authorList>
            <person name="Kolinko S."/>
            <person name="Wu Y.-W."/>
            <person name="Tachea F."/>
            <person name="Denzel E."/>
            <person name="Hiras J."/>
            <person name="Baecker N."/>
            <person name="Chan L.J."/>
            <person name="Eichorst S.A."/>
            <person name="Frey D."/>
            <person name="Adams P.D."/>
            <person name="Pray T."/>
            <person name="Tanjore D."/>
            <person name="Petzold C.J."/>
            <person name="Gladden J.M."/>
            <person name="Simmons B.A."/>
            <person name="Singer S.W."/>
        </authorList>
    </citation>
    <scope>NUCLEOTIDE SEQUENCE [LARGE SCALE GENOMIC DNA]</scope>
    <source>
        <strain evidence="1">JTherm</strain>
    </source>
</reference>
<dbReference type="Proteomes" id="UP000243688">
    <property type="component" value="Unassembled WGS sequence"/>
</dbReference>
<proteinExistence type="predicted"/>
<dbReference type="EMBL" id="MOXJ01000001">
    <property type="protein sequence ID" value="PDO11701.1"/>
    <property type="molecule type" value="Genomic_DNA"/>
</dbReference>
<dbReference type="Pfam" id="PF07307">
    <property type="entry name" value="HEPPP_synt_1"/>
    <property type="match status" value="1"/>
</dbReference>
<evidence type="ECO:0008006" key="3">
    <source>
        <dbReference type="Google" id="ProtNLM"/>
    </source>
</evidence>
<name>A0A2A6E3T4_9BACL</name>
<dbReference type="InterPro" id="IPR008949">
    <property type="entry name" value="Isoprenoid_synthase_dom_sf"/>
</dbReference>
<accession>A0A2A6E3T4</accession>
<evidence type="ECO:0000313" key="2">
    <source>
        <dbReference type="Proteomes" id="UP000243688"/>
    </source>
</evidence>
<dbReference type="SUPFAM" id="SSF48576">
    <property type="entry name" value="Terpenoid synthases"/>
    <property type="match status" value="1"/>
</dbReference>
<dbReference type="InterPro" id="IPR009920">
    <property type="entry name" value="HEPPP_synth_su1"/>
</dbReference>
<gene>
    <name evidence="1" type="ORF">BLM47_00880</name>
</gene>
<comment type="caution">
    <text evidence="1">The sequence shown here is derived from an EMBL/GenBank/DDBJ whole genome shotgun (WGS) entry which is preliminary data.</text>
</comment>
<protein>
    <recommendedName>
        <fullName evidence="3">Heptaprenyl diphosphate synthase</fullName>
    </recommendedName>
</protein>
<organism evidence="1 2">
    <name type="scientific">Candidatus Reconcilbacillus cellulovorans</name>
    <dbReference type="NCBI Taxonomy" id="1906605"/>
    <lineage>
        <taxon>Bacteria</taxon>
        <taxon>Bacillati</taxon>
        <taxon>Bacillota</taxon>
        <taxon>Bacilli</taxon>
        <taxon>Bacillales</taxon>
        <taxon>Paenibacillaceae</taxon>
        <taxon>Candidatus Reconcilbacillus</taxon>
    </lineage>
</organism>